<keyword evidence="3" id="KW-0904">Protein phosphatase</keyword>
<keyword evidence="2" id="KW-0378">Hydrolase</keyword>
<reference evidence="7" key="2">
    <citation type="journal article" date="2021" name="PeerJ">
        <title>Extensive microbial diversity within the chicken gut microbiome revealed by metagenomics and culture.</title>
        <authorList>
            <person name="Gilroy R."/>
            <person name="Ravi A."/>
            <person name="Getino M."/>
            <person name="Pursley I."/>
            <person name="Horton D.L."/>
            <person name="Alikhan N.F."/>
            <person name="Baker D."/>
            <person name="Gharbi K."/>
            <person name="Hall N."/>
            <person name="Watson M."/>
            <person name="Adriaenssens E.M."/>
            <person name="Foster-Nyarko E."/>
            <person name="Jarju S."/>
            <person name="Secka A."/>
            <person name="Antonio M."/>
            <person name="Oren A."/>
            <person name="Chaudhuri R.R."/>
            <person name="La Ragione R."/>
            <person name="Hildebrand F."/>
            <person name="Pallen M.J."/>
        </authorList>
    </citation>
    <scope>NUCLEOTIDE SEQUENCE</scope>
    <source>
        <strain evidence="7">11687</strain>
    </source>
</reference>
<name>A0A9D1MEB1_9FIRM</name>
<dbReference type="PANTHER" id="PTHR11717:SF31">
    <property type="entry name" value="LOW MOLECULAR WEIGHT PROTEIN-TYROSINE-PHOSPHATASE ETP-RELATED"/>
    <property type="match status" value="1"/>
</dbReference>
<dbReference type="Pfam" id="PF01451">
    <property type="entry name" value="LMWPc"/>
    <property type="match status" value="1"/>
</dbReference>
<organism evidence="7 8">
    <name type="scientific">Candidatus Scatosoma pullistercoris</name>
    <dbReference type="NCBI Taxonomy" id="2840934"/>
    <lineage>
        <taxon>Bacteria</taxon>
        <taxon>Bacillati</taxon>
        <taxon>Bacillota</taxon>
        <taxon>Clostridia</taxon>
        <taxon>Candidatus Scatosoma</taxon>
    </lineage>
</organism>
<protein>
    <recommendedName>
        <fullName evidence="6">Phosphotyrosine protein phosphatase I domain-containing protein</fullName>
    </recommendedName>
</protein>
<dbReference type="InterPro" id="IPR023485">
    <property type="entry name" value="Ptyr_pPase"/>
</dbReference>
<accession>A0A9D1MEB1</accession>
<dbReference type="SMART" id="SM00226">
    <property type="entry name" value="LMWPc"/>
    <property type="match status" value="1"/>
</dbReference>
<dbReference type="InterPro" id="IPR050438">
    <property type="entry name" value="LMW_PTPase"/>
</dbReference>
<proteinExistence type="inferred from homology"/>
<reference evidence="7" key="1">
    <citation type="submission" date="2020-10" db="EMBL/GenBank/DDBJ databases">
        <authorList>
            <person name="Gilroy R."/>
        </authorList>
    </citation>
    <scope>NUCLEOTIDE SEQUENCE</scope>
    <source>
        <strain evidence="7">11687</strain>
    </source>
</reference>
<evidence type="ECO:0000259" key="6">
    <source>
        <dbReference type="SMART" id="SM00226"/>
    </source>
</evidence>
<feature type="active site" description="Nucleophile" evidence="4">
    <location>
        <position position="10"/>
    </location>
</feature>
<feature type="domain" description="Phosphotyrosine protein phosphatase I" evidence="6">
    <location>
        <begin position="4"/>
        <end position="155"/>
    </location>
</feature>
<feature type="compositionally biased region" description="Low complexity" evidence="5">
    <location>
        <begin position="225"/>
        <end position="244"/>
    </location>
</feature>
<comment type="similarity">
    <text evidence="1">Belongs to the low molecular weight phosphotyrosine protein phosphatase family.</text>
</comment>
<feature type="compositionally biased region" description="Basic residues" evidence="5">
    <location>
        <begin position="207"/>
        <end position="220"/>
    </location>
</feature>
<comment type="caution">
    <text evidence="7">The sequence shown here is derived from an EMBL/GenBank/DDBJ whole genome shotgun (WGS) entry which is preliminary data.</text>
</comment>
<sequence>MEEKKIVFVCTGNTCRSPMAEAILRSELRRLNIGGVTVLSAGTRASESETMNPKSAAVLSENGLSIDNFNSRRLDGELLKSAFAIICMTDALRDLLMDMRWNVLRKEGYAEIENNVYSFSDLAGYEIPDPFGKELDCYRLTYRKLSEGMPRVIERLLLSFSVPEGELLPEVAPANAGPALAASETAPLAVGKNAGAPGTGAGSSAGRTRKPRAKPRKRRGRGAEKTASGSGTGATGTKKTASAKTAKKKSGNHTGKSGEKTEGGMSKEPGKTGRRPAEKSAKGSAKEPAGENAGR</sequence>
<dbReference type="GO" id="GO:0004725">
    <property type="term" value="F:protein tyrosine phosphatase activity"/>
    <property type="evidence" value="ECO:0007669"/>
    <property type="project" value="InterPro"/>
</dbReference>
<dbReference type="InterPro" id="IPR017867">
    <property type="entry name" value="Tyr_phospatase_low_mol_wt"/>
</dbReference>
<dbReference type="SUPFAM" id="SSF52788">
    <property type="entry name" value="Phosphotyrosine protein phosphatases I"/>
    <property type="match status" value="1"/>
</dbReference>
<evidence type="ECO:0000256" key="1">
    <source>
        <dbReference type="ARBA" id="ARBA00011063"/>
    </source>
</evidence>
<evidence type="ECO:0000256" key="2">
    <source>
        <dbReference type="ARBA" id="ARBA00022801"/>
    </source>
</evidence>
<dbReference type="InterPro" id="IPR036196">
    <property type="entry name" value="Ptyr_pPase_sf"/>
</dbReference>
<dbReference type="AlphaFoldDB" id="A0A9D1MEB1"/>
<dbReference type="PANTHER" id="PTHR11717">
    <property type="entry name" value="LOW MOLECULAR WEIGHT PROTEIN TYROSINE PHOSPHATASE"/>
    <property type="match status" value="1"/>
</dbReference>
<feature type="compositionally biased region" description="Basic and acidic residues" evidence="5">
    <location>
        <begin position="268"/>
        <end position="295"/>
    </location>
</feature>
<feature type="active site" evidence="4">
    <location>
        <position position="16"/>
    </location>
</feature>
<evidence type="ECO:0000256" key="3">
    <source>
        <dbReference type="ARBA" id="ARBA00022912"/>
    </source>
</evidence>
<evidence type="ECO:0000313" key="7">
    <source>
        <dbReference type="EMBL" id="HIU58918.1"/>
    </source>
</evidence>
<evidence type="ECO:0000256" key="4">
    <source>
        <dbReference type="PIRSR" id="PIRSR617867-1"/>
    </source>
</evidence>
<dbReference type="Proteomes" id="UP000824081">
    <property type="component" value="Unassembled WGS sequence"/>
</dbReference>
<feature type="active site" description="Proton donor" evidence="4">
    <location>
        <position position="129"/>
    </location>
</feature>
<dbReference type="EMBL" id="DVMZ01000063">
    <property type="protein sequence ID" value="HIU58918.1"/>
    <property type="molecule type" value="Genomic_DNA"/>
</dbReference>
<gene>
    <name evidence="7" type="ORF">IAC57_02335</name>
</gene>
<feature type="region of interest" description="Disordered" evidence="5">
    <location>
        <begin position="191"/>
        <end position="295"/>
    </location>
</feature>
<dbReference type="Gene3D" id="3.40.50.2300">
    <property type="match status" value="1"/>
</dbReference>
<evidence type="ECO:0000256" key="5">
    <source>
        <dbReference type="SAM" id="MobiDB-lite"/>
    </source>
</evidence>
<evidence type="ECO:0000313" key="8">
    <source>
        <dbReference type="Proteomes" id="UP000824081"/>
    </source>
</evidence>
<dbReference type="PRINTS" id="PR00719">
    <property type="entry name" value="LMWPTPASE"/>
</dbReference>